<evidence type="ECO:0000313" key="14">
    <source>
        <dbReference type="EMBL" id="OCL27082.1"/>
    </source>
</evidence>
<dbReference type="RefSeq" id="WP_068716610.1">
    <property type="nucleotide sequence ID" value="NZ_LWDV01000008.1"/>
</dbReference>
<feature type="transmembrane region" description="Helical" evidence="11">
    <location>
        <begin position="25"/>
        <end position="45"/>
    </location>
</feature>
<evidence type="ECO:0000256" key="6">
    <source>
        <dbReference type="ARBA" id="ARBA00022989"/>
    </source>
</evidence>
<reference evidence="14 15" key="2">
    <citation type="submission" date="2016-08" db="EMBL/GenBank/DDBJ databases">
        <title>Orenia metallireducens sp. nov. strain Z6, a Novel Metal-reducing Firmicute from the Deep Subsurface.</title>
        <authorList>
            <person name="Maxim B.I."/>
            <person name="Kenneth K."/>
            <person name="Flynn T.M."/>
            <person name="Oloughlin E.J."/>
            <person name="Locke R.A."/>
            <person name="Weber J.R."/>
            <person name="Egan S.M."/>
            <person name="Mackie R.I."/>
            <person name="Cann I.K."/>
        </authorList>
    </citation>
    <scope>NUCLEOTIDE SEQUENCE [LARGE SCALE GENOMIC DNA]</scope>
    <source>
        <strain evidence="14 15">Z6</strain>
    </source>
</reference>
<protein>
    <recommendedName>
        <fullName evidence="9">Flagellar M-ring protein</fullName>
    </recommendedName>
</protein>
<dbReference type="Pfam" id="PF01514">
    <property type="entry name" value="YscJ_FliF"/>
    <property type="match status" value="1"/>
</dbReference>
<evidence type="ECO:0000313" key="15">
    <source>
        <dbReference type="Proteomes" id="UP000093514"/>
    </source>
</evidence>
<organism evidence="14 15">
    <name type="scientific">Orenia metallireducens</name>
    <dbReference type="NCBI Taxonomy" id="1413210"/>
    <lineage>
        <taxon>Bacteria</taxon>
        <taxon>Bacillati</taxon>
        <taxon>Bacillota</taxon>
        <taxon>Clostridia</taxon>
        <taxon>Halanaerobiales</taxon>
        <taxon>Halobacteroidaceae</taxon>
        <taxon>Orenia</taxon>
    </lineage>
</organism>
<accession>A0A1C0A9X4</accession>
<keyword evidence="4" id="KW-1003">Cell membrane</keyword>
<dbReference type="Pfam" id="PF08345">
    <property type="entry name" value="YscJ_FliF_C"/>
    <property type="match status" value="1"/>
</dbReference>
<dbReference type="GO" id="GO:0003774">
    <property type="term" value="F:cytoskeletal motor activity"/>
    <property type="evidence" value="ECO:0007669"/>
    <property type="project" value="InterPro"/>
</dbReference>
<dbReference type="InterPro" id="IPR006182">
    <property type="entry name" value="FliF_N_dom"/>
</dbReference>
<gene>
    <name evidence="14" type="ORF">U472_06270</name>
</gene>
<evidence type="ECO:0000259" key="13">
    <source>
        <dbReference type="Pfam" id="PF08345"/>
    </source>
</evidence>
<dbReference type="GO" id="GO:0009431">
    <property type="term" value="C:bacterial-type flagellum basal body, MS ring"/>
    <property type="evidence" value="ECO:0007669"/>
    <property type="project" value="InterPro"/>
</dbReference>
<dbReference type="PANTHER" id="PTHR30046:SF0">
    <property type="entry name" value="FLAGELLAR M-RING PROTEIN"/>
    <property type="match status" value="1"/>
</dbReference>
<comment type="similarity">
    <text evidence="3 9">Belongs to the FliF family.</text>
</comment>
<comment type="caution">
    <text evidence="14">The sequence shown here is derived from an EMBL/GenBank/DDBJ whole genome shotgun (WGS) entry which is preliminary data.</text>
</comment>
<feature type="region of interest" description="Disordered" evidence="10">
    <location>
        <begin position="297"/>
        <end position="319"/>
    </location>
</feature>
<name>A0A1C0A9X4_9FIRM</name>
<keyword evidence="14" id="KW-0969">Cilium</keyword>
<dbReference type="InterPro" id="IPR013556">
    <property type="entry name" value="Flag_M-ring_C"/>
</dbReference>
<evidence type="ECO:0000256" key="1">
    <source>
        <dbReference type="ARBA" id="ARBA00004117"/>
    </source>
</evidence>
<feature type="domain" description="Flagellar M-ring C-terminal" evidence="13">
    <location>
        <begin position="254"/>
        <end position="407"/>
    </location>
</feature>
<dbReference type="NCBIfam" id="TIGR00206">
    <property type="entry name" value="fliF"/>
    <property type="match status" value="1"/>
</dbReference>
<dbReference type="Gene3D" id="3.30.300.30">
    <property type="match status" value="1"/>
</dbReference>
<feature type="transmembrane region" description="Helical" evidence="11">
    <location>
        <begin position="428"/>
        <end position="449"/>
    </location>
</feature>
<keyword evidence="6 11" id="KW-1133">Transmembrane helix</keyword>
<evidence type="ECO:0000256" key="2">
    <source>
        <dbReference type="ARBA" id="ARBA00004651"/>
    </source>
</evidence>
<comment type="function">
    <text evidence="9">The M ring may be actively involved in energy transduction.</text>
</comment>
<evidence type="ECO:0000256" key="11">
    <source>
        <dbReference type="SAM" id="Phobius"/>
    </source>
</evidence>
<evidence type="ECO:0000256" key="10">
    <source>
        <dbReference type="SAM" id="MobiDB-lite"/>
    </source>
</evidence>
<dbReference type="PANTHER" id="PTHR30046">
    <property type="entry name" value="FLAGELLAR M-RING PROTEIN"/>
    <property type="match status" value="1"/>
</dbReference>
<dbReference type="Proteomes" id="UP000093514">
    <property type="component" value="Unassembled WGS sequence"/>
</dbReference>
<evidence type="ECO:0000256" key="9">
    <source>
        <dbReference type="PIRNR" id="PIRNR004862"/>
    </source>
</evidence>
<proteinExistence type="inferred from homology"/>
<evidence type="ECO:0000256" key="4">
    <source>
        <dbReference type="ARBA" id="ARBA00022475"/>
    </source>
</evidence>
<keyword evidence="14" id="KW-0282">Flagellum</keyword>
<dbReference type="GO" id="GO:0071973">
    <property type="term" value="P:bacterial-type flagellum-dependent cell motility"/>
    <property type="evidence" value="ECO:0007669"/>
    <property type="project" value="InterPro"/>
</dbReference>
<dbReference type="InterPro" id="IPR000067">
    <property type="entry name" value="FlgMring_FliF"/>
</dbReference>
<dbReference type="GO" id="GO:0005886">
    <property type="term" value="C:plasma membrane"/>
    <property type="evidence" value="ECO:0007669"/>
    <property type="project" value="UniProtKB-SubCell"/>
</dbReference>
<evidence type="ECO:0000256" key="7">
    <source>
        <dbReference type="ARBA" id="ARBA00023136"/>
    </source>
</evidence>
<evidence type="ECO:0000259" key="12">
    <source>
        <dbReference type="Pfam" id="PF01514"/>
    </source>
</evidence>
<feature type="domain" description="Flagellar M-ring N-terminal" evidence="12">
    <location>
        <begin position="46"/>
        <end position="220"/>
    </location>
</feature>
<reference evidence="15" key="1">
    <citation type="submission" date="2016-07" db="EMBL/GenBank/DDBJ databases">
        <authorList>
            <person name="Florea S."/>
            <person name="Webb J.S."/>
            <person name="Jaromczyk J."/>
            <person name="Schardl C.L."/>
        </authorList>
    </citation>
    <scope>NUCLEOTIDE SEQUENCE [LARGE SCALE GENOMIC DNA]</scope>
    <source>
        <strain evidence="15">Z6</strain>
    </source>
</reference>
<dbReference type="InterPro" id="IPR043427">
    <property type="entry name" value="YscJ/FliF"/>
</dbReference>
<keyword evidence="15" id="KW-1185">Reference proteome</keyword>
<dbReference type="PRINTS" id="PR01009">
    <property type="entry name" value="FLGMRINGFLIF"/>
</dbReference>
<dbReference type="PIRSF" id="PIRSF004862">
    <property type="entry name" value="FliF"/>
    <property type="match status" value="1"/>
</dbReference>
<dbReference type="EMBL" id="LWDV01000008">
    <property type="protein sequence ID" value="OCL27082.1"/>
    <property type="molecule type" value="Genomic_DNA"/>
</dbReference>
<dbReference type="AlphaFoldDB" id="A0A1C0A9X4"/>
<dbReference type="InterPro" id="IPR045851">
    <property type="entry name" value="AMP-bd_C_sf"/>
</dbReference>
<keyword evidence="8 9" id="KW-0975">Bacterial flagellum</keyword>
<feature type="compositionally biased region" description="Polar residues" evidence="10">
    <location>
        <begin position="303"/>
        <end position="319"/>
    </location>
</feature>
<evidence type="ECO:0000256" key="5">
    <source>
        <dbReference type="ARBA" id="ARBA00022692"/>
    </source>
</evidence>
<sequence length="518" mass="57929">MVKNLSQIREQMQNLWNNFDKKAKIVIIVSVLFTFVGMLLLANWASKPEYTVLFNNLTVKDAGGIVAKLKENQVSYKLEGNGTTILVPKKQVHNLRLDLASQGLPTGGSVGFELFDRNQLGTTDYEMKINHIRALSGELTRTIQQLDKVIYAKVQITPSKTSLYTDNEEPAKASIVLRLKEYSKLTTKEIRAIANLVASGVEGLTPDKVTIVDTAGNLLSAMLENNEEKSDVSDKLDLKKKLEDDIERDLNVMLTKVLGVDKFSLTVNATLNFDKRNIESKRYQPVVGDEGIIRSEQTKEESSVGTTISPEGVPGTTSNLPQYKINNQQQNQHNKEERIVNYEINEEVERYVQSPGTIERLSVAVSVDTAQKELSAEKKDAITQLISTAVGYDSSRGDQITVIGYDFNNDLDIMTQQEMEAAEARKRVFLFSLLGIVGVLIILLVIIMARKKNSQDDNSQVGENINYLIDEAEEEFAVAGSLTPEERERQKLQNQLRNIISEQPEEIAGLIKSWLSDD</sequence>
<evidence type="ECO:0000256" key="3">
    <source>
        <dbReference type="ARBA" id="ARBA00007971"/>
    </source>
</evidence>
<keyword evidence="7 11" id="KW-0472">Membrane</keyword>
<keyword evidence="5 11" id="KW-0812">Transmembrane</keyword>
<dbReference type="OrthoDB" id="9807026at2"/>
<keyword evidence="14" id="KW-0966">Cell projection</keyword>
<comment type="subcellular location">
    <subcellularLocation>
        <location evidence="1 9">Bacterial flagellum basal body</location>
    </subcellularLocation>
    <subcellularLocation>
        <location evidence="2">Cell membrane</location>
        <topology evidence="2">Multi-pass membrane protein</topology>
    </subcellularLocation>
</comment>
<evidence type="ECO:0000256" key="8">
    <source>
        <dbReference type="ARBA" id="ARBA00023143"/>
    </source>
</evidence>